<evidence type="ECO:0000256" key="2">
    <source>
        <dbReference type="ARBA" id="ARBA00023002"/>
    </source>
</evidence>
<dbReference type="EMBL" id="SGPM01000377">
    <property type="protein sequence ID" value="THH23231.1"/>
    <property type="molecule type" value="Genomic_DNA"/>
</dbReference>
<name>A0A4S4MEX5_9APHY</name>
<evidence type="ECO:0000256" key="1">
    <source>
        <dbReference type="ARBA" id="ARBA00004685"/>
    </source>
</evidence>
<comment type="similarity">
    <text evidence="3">Belongs to the ustYa family.</text>
</comment>
<organism evidence="4 5">
    <name type="scientific">Antrodiella citrinella</name>
    <dbReference type="NCBI Taxonomy" id="2447956"/>
    <lineage>
        <taxon>Eukaryota</taxon>
        <taxon>Fungi</taxon>
        <taxon>Dikarya</taxon>
        <taxon>Basidiomycota</taxon>
        <taxon>Agaricomycotina</taxon>
        <taxon>Agaricomycetes</taxon>
        <taxon>Polyporales</taxon>
        <taxon>Steccherinaceae</taxon>
        <taxon>Antrodiella</taxon>
    </lineage>
</organism>
<dbReference type="Pfam" id="PF11807">
    <property type="entry name" value="UstYa"/>
    <property type="match status" value="1"/>
</dbReference>
<protein>
    <submittedName>
        <fullName evidence="4">Uncharacterized protein</fullName>
    </submittedName>
</protein>
<dbReference type="AlphaFoldDB" id="A0A4S4MEX5"/>
<evidence type="ECO:0000256" key="3">
    <source>
        <dbReference type="ARBA" id="ARBA00035112"/>
    </source>
</evidence>
<proteinExistence type="inferred from homology"/>
<dbReference type="GO" id="GO:0016491">
    <property type="term" value="F:oxidoreductase activity"/>
    <property type="evidence" value="ECO:0007669"/>
    <property type="project" value="UniProtKB-KW"/>
</dbReference>
<keyword evidence="2" id="KW-0560">Oxidoreductase</keyword>
<dbReference type="PANTHER" id="PTHR33365">
    <property type="entry name" value="YALI0B05434P"/>
    <property type="match status" value="1"/>
</dbReference>
<sequence length="192" mass="21669">MVEHLSMSSTTARSLKMQYLTIVTLLAFVVATAIPMPIWHRIAKNISAAQNTLTWSVPTPERVAIHIIPASVHFDMGTPAWNNLLPSGGHTIHLDEPDGSVSTHTVAMFHQLRCIEILQQAYYDEGSHRTSELPQHCLNYLRQTFECHVDMRLEPQGSSFTHNGFESLCYDWDGIFDEAERNHHAYASRLAA</sequence>
<keyword evidence="5" id="KW-1185">Reference proteome</keyword>
<evidence type="ECO:0000313" key="5">
    <source>
        <dbReference type="Proteomes" id="UP000308730"/>
    </source>
</evidence>
<dbReference type="GO" id="GO:0043386">
    <property type="term" value="P:mycotoxin biosynthetic process"/>
    <property type="evidence" value="ECO:0007669"/>
    <property type="project" value="InterPro"/>
</dbReference>
<gene>
    <name evidence="4" type="ORF">EUX98_g7952</name>
</gene>
<dbReference type="InterPro" id="IPR021765">
    <property type="entry name" value="UstYa-like"/>
</dbReference>
<accession>A0A4S4MEX5</accession>
<dbReference type="Proteomes" id="UP000308730">
    <property type="component" value="Unassembled WGS sequence"/>
</dbReference>
<reference evidence="4 5" key="1">
    <citation type="submission" date="2019-02" db="EMBL/GenBank/DDBJ databases">
        <title>Genome sequencing of the rare red list fungi Antrodiella citrinella (Flaviporus citrinellus).</title>
        <authorList>
            <person name="Buettner E."/>
            <person name="Kellner H."/>
        </authorList>
    </citation>
    <scope>NUCLEOTIDE SEQUENCE [LARGE SCALE GENOMIC DNA]</scope>
    <source>
        <strain evidence="4 5">DSM 108506</strain>
    </source>
</reference>
<dbReference type="PANTHER" id="PTHR33365:SF11">
    <property type="entry name" value="TAT PATHWAY SIGNAL SEQUENCE"/>
    <property type="match status" value="1"/>
</dbReference>
<comment type="caution">
    <text evidence="4">The sequence shown here is derived from an EMBL/GenBank/DDBJ whole genome shotgun (WGS) entry which is preliminary data.</text>
</comment>
<comment type="pathway">
    <text evidence="1">Mycotoxin biosynthesis.</text>
</comment>
<evidence type="ECO:0000313" key="4">
    <source>
        <dbReference type="EMBL" id="THH23231.1"/>
    </source>
</evidence>
<dbReference type="OrthoDB" id="3687641at2759"/>